<dbReference type="InterPro" id="IPR025618">
    <property type="entry name" value="YtpI"/>
</dbReference>
<accession>N4WL88</accession>
<dbReference type="PATRIC" id="fig|1308866.3.peg.1653"/>
<dbReference type="eggNOG" id="ENOG5032UBH">
    <property type="taxonomic scope" value="Bacteria"/>
</dbReference>
<sequence length="100" mass="11959">MIILPIVIIATFILYVYYKVMINREQDPLQQELLNAKARISLGVLISAFGINQYLYYETRIALFVTIIFLFFGILQGNAGYKRYKHYRKEWKKREQPYTN</sequence>
<gene>
    <name evidence="2" type="ORF">J416_08187</name>
</gene>
<feature type="transmembrane region" description="Helical" evidence="1">
    <location>
        <begin position="6"/>
        <end position="22"/>
    </location>
</feature>
<protein>
    <recommendedName>
        <fullName evidence="4">YtpI-like protein</fullName>
    </recommendedName>
</protein>
<organism evidence="2 3">
    <name type="scientific">Gracilibacillus halophilus YIM-C55.5</name>
    <dbReference type="NCBI Taxonomy" id="1308866"/>
    <lineage>
        <taxon>Bacteria</taxon>
        <taxon>Bacillati</taxon>
        <taxon>Bacillota</taxon>
        <taxon>Bacilli</taxon>
        <taxon>Bacillales</taxon>
        <taxon>Bacillaceae</taxon>
        <taxon>Gracilibacillus</taxon>
    </lineage>
</organism>
<evidence type="ECO:0000256" key="1">
    <source>
        <dbReference type="SAM" id="Phobius"/>
    </source>
</evidence>
<reference evidence="2 3" key="1">
    <citation type="submission" date="2013-03" db="EMBL/GenBank/DDBJ databases">
        <title>Draft genome sequence of Gracibacillus halophilus YIM-C55.5, a moderately halophilic and thermophilic organism from the Xiaochaidamu salt lake.</title>
        <authorList>
            <person name="Sugumar T."/>
            <person name="Polireddy D.R."/>
            <person name="Antony A."/>
            <person name="Madhava Y.R."/>
            <person name="Sivakumar N."/>
        </authorList>
    </citation>
    <scope>NUCLEOTIDE SEQUENCE [LARGE SCALE GENOMIC DNA]</scope>
    <source>
        <strain evidence="2 3">YIM-C55.5</strain>
    </source>
</reference>
<keyword evidence="3" id="KW-1185">Reference proteome</keyword>
<dbReference type="EMBL" id="APML01000026">
    <property type="protein sequence ID" value="ENH96947.1"/>
    <property type="molecule type" value="Genomic_DNA"/>
</dbReference>
<keyword evidence="1" id="KW-1133">Transmembrane helix</keyword>
<name>N4WL88_9BACI</name>
<dbReference type="OrthoDB" id="2453019at2"/>
<proteinExistence type="predicted"/>
<dbReference type="RefSeq" id="WP_003468005.1">
    <property type="nucleotide sequence ID" value="NZ_APML01000026.1"/>
</dbReference>
<feature type="transmembrane region" description="Helical" evidence="1">
    <location>
        <begin position="61"/>
        <end position="81"/>
    </location>
</feature>
<keyword evidence="1" id="KW-0812">Transmembrane</keyword>
<keyword evidence="1" id="KW-0472">Membrane</keyword>
<dbReference type="Pfam" id="PF14007">
    <property type="entry name" value="YtpI"/>
    <property type="match status" value="1"/>
</dbReference>
<evidence type="ECO:0008006" key="4">
    <source>
        <dbReference type="Google" id="ProtNLM"/>
    </source>
</evidence>
<evidence type="ECO:0000313" key="2">
    <source>
        <dbReference type="EMBL" id="ENH96947.1"/>
    </source>
</evidence>
<comment type="caution">
    <text evidence="2">The sequence shown here is derived from an EMBL/GenBank/DDBJ whole genome shotgun (WGS) entry which is preliminary data.</text>
</comment>
<evidence type="ECO:0000313" key="3">
    <source>
        <dbReference type="Proteomes" id="UP000012283"/>
    </source>
</evidence>
<dbReference type="STRING" id="1308866.J416_08187"/>
<dbReference type="Proteomes" id="UP000012283">
    <property type="component" value="Unassembled WGS sequence"/>
</dbReference>
<dbReference type="AlphaFoldDB" id="N4WL88"/>